<evidence type="ECO:0000313" key="6">
    <source>
        <dbReference type="Proteomes" id="UP001165289"/>
    </source>
</evidence>
<dbReference type="PRINTS" id="PR00454">
    <property type="entry name" value="ETSDOMAIN"/>
</dbReference>
<dbReference type="GO" id="GO:0005634">
    <property type="term" value="C:nucleus"/>
    <property type="evidence" value="ECO:0007669"/>
    <property type="project" value="UniProtKB-SubCell"/>
</dbReference>
<organism evidence="5 6">
    <name type="scientific">Oopsacas minuta</name>
    <dbReference type="NCBI Taxonomy" id="111878"/>
    <lineage>
        <taxon>Eukaryota</taxon>
        <taxon>Metazoa</taxon>
        <taxon>Porifera</taxon>
        <taxon>Hexactinellida</taxon>
        <taxon>Hexasterophora</taxon>
        <taxon>Lyssacinosida</taxon>
        <taxon>Leucopsacidae</taxon>
        <taxon>Oopsacas</taxon>
    </lineage>
</organism>
<name>A0AAV7JJ88_9METZ</name>
<protein>
    <recommendedName>
        <fullName evidence="4">ETS domain-containing protein</fullName>
    </recommendedName>
</protein>
<sequence length="251" mass="29404">MMNCNYIPPSPVPFPHWTPACSWSEYLGYPSPSPSFYGEFNKYPEQGYRQTYFPSPPQVVDNREQLIIPQEMHEYDNSGYEFARALSSSPLLQTPPVMQLNSQEKLHRRSVSSGCGRRNMGELLHKGYSFDKTKYLLLFTYAQLQDSSDDIHWVDESKGTFYVKNPENFAKKWGEYKGKDKMDYQKVSRSFRYYYKQKNLLKKVEGKLRQYQWDLKAMASLKDNFTSGTPLKLVNKEIKKKIPKSLLLHSN</sequence>
<dbReference type="InterPro" id="IPR036388">
    <property type="entry name" value="WH-like_DNA-bd_sf"/>
</dbReference>
<dbReference type="Gene3D" id="1.10.10.10">
    <property type="entry name" value="Winged helix-like DNA-binding domain superfamily/Winged helix DNA-binding domain"/>
    <property type="match status" value="1"/>
</dbReference>
<reference evidence="5 6" key="1">
    <citation type="journal article" date="2023" name="BMC Biol.">
        <title>The compact genome of the sponge Oopsacas minuta (Hexactinellida) is lacking key metazoan core genes.</title>
        <authorList>
            <person name="Santini S."/>
            <person name="Schenkelaars Q."/>
            <person name="Jourda C."/>
            <person name="Duchesne M."/>
            <person name="Belahbib H."/>
            <person name="Rocher C."/>
            <person name="Selva M."/>
            <person name="Riesgo A."/>
            <person name="Vervoort M."/>
            <person name="Leys S.P."/>
            <person name="Kodjabachian L."/>
            <person name="Le Bivic A."/>
            <person name="Borchiellini C."/>
            <person name="Claverie J.M."/>
            <person name="Renard E."/>
        </authorList>
    </citation>
    <scope>NUCLEOTIDE SEQUENCE [LARGE SCALE GENOMIC DNA]</scope>
    <source>
        <strain evidence="5">SPO-2</strain>
    </source>
</reference>
<dbReference type="GO" id="GO:0000981">
    <property type="term" value="F:DNA-binding transcription factor activity, RNA polymerase II-specific"/>
    <property type="evidence" value="ECO:0007669"/>
    <property type="project" value="TreeGrafter"/>
</dbReference>
<dbReference type="AlphaFoldDB" id="A0AAV7JJ88"/>
<dbReference type="InterPro" id="IPR000418">
    <property type="entry name" value="Ets_dom"/>
</dbReference>
<keyword evidence="2 3" id="KW-0238">DNA-binding</keyword>
<gene>
    <name evidence="5" type="ORF">LOD99_8087</name>
</gene>
<dbReference type="PANTHER" id="PTHR11849">
    <property type="entry name" value="ETS"/>
    <property type="match status" value="1"/>
</dbReference>
<evidence type="ECO:0000313" key="5">
    <source>
        <dbReference type="EMBL" id="KAI6648455.1"/>
    </source>
</evidence>
<dbReference type="PROSITE" id="PS50061">
    <property type="entry name" value="ETS_DOMAIN_3"/>
    <property type="match status" value="1"/>
</dbReference>
<dbReference type="SUPFAM" id="SSF46785">
    <property type="entry name" value="Winged helix' DNA-binding domain"/>
    <property type="match status" value="1"/>
</dbReference>
<comment type="similarity">
    <text evidence="1 3">Belongs to the ETS family.</text>
</comment>
<dbReference type="InterPro" id="IPR046328">
    <property type="entry name" value="ETS_fam"/>
</dbReference>
<evidence type="ECO:0000256" key="3">
    <source>
        <dbReference type="RuleBase" id="RU004019"/>
    </source>
</evidence>
<keyword evidence="6" id="KW-1185">Reference proteome</keyword>
<dbReference type="EMBL" id="JAKMXF010000330">
    <property type="protein sequence ID" value="KAI6648455.1"/>
    <property type="molecule type" value="Genomic_DNA"/>
</dbReference>
<evidence type="ECO:0000256" key="1">
    <source>
        <dbReference type="ARBA" id="ARBA00005562"/>
    </source>
</evidence>
<dbReference type="GO" id="GO:0043565">
    <property type="term" value="F:sequence-specific DNA binding"/>
    <property type="evidence" value="ECO:0007669"/>
    <property type="project" value="InterPro"/>
</dbReference>
<comment type="caution">
    <text evidence="5">The sequence shown here is derived from an EMBL/GenBank/DDBJ whole genome shotgun (WGS) entry which is preliminary data.</text>
</comment>
<dbReference type="Pfam" id="PF00178">
    <property type="entry name" value="Ets"/>
    <property type="match status" value="1"/>
</dbReference>
<keyword evidence="3" id="KW-0539">Nucleus</keyword>
<dbReference type="SMART" id="SM00413">
    <property type="entry name" value="ETS"/>
    <property type="match status" value="1"/>
</dbReference>
<comment type="subcellular location">
    <subcellularLocation>
        <location evidence="3">Nucleus</location>
    </subcellularLocation>
</comment>
<evidence type="ECO:0000259" key="4">
    <source>
        <dbReference type="PROSITE" id="PS50061"/>
    </source>
</evidence>
<dbReference type="GO" id="GO:0030154">
    <property type="term" value="P:cell differentiation"/>
    <property type="evidence" value="ECO:0007669"/>
    <property type="project" value="TreeGrafter"/>
</dbReference>
<accession>A0AAV7JJ88</accession>
<proteinExistence type="inferred from homology"/>
<evidence type="ECO:0000256" key="2">
    <source>
        <dbReference type="ARBA" id="ARBA00023125"/>
    </source>
</evidence>
<dbReference type="Proteomes" id="UP001165289">
    <property type="component" value="Unassembled WGS sequence"/>
</dbReference>
<dbReference type="InterPro" id="IPR036390">
    <property type="entry name" value="WH_DNA-bd_sf"/>
</dbReference>
<feature type="domain" description="ETS" evidence="4">
    <location>
        <begin position="132"/>
        <end position="214"/>
    </location>
</feature>